<keyword evidence="1" id="KW-0472">Membrane</keyword>
<keyword evidence="1" id="KW-1133">Transmembrane helix</keyword>
<keyword evidence="1" id="KW-0812">Transmembrane</keyword>
<evidence type="ECO:0000256" key="1">
    <source>
        <dbReference type="SAM" id="Phobius"/>
    </source>
</evidence>
<evidence type="ECO:0000313" key="3">
    <source>
        <dbReference type="Proteomes" id="UP001227192"/>
    </source>
</evidence>
<keyword evidence="3" id="KW-1185">Reference proteome</keyword>
<proteinExistence type="predicted"/>
<dbReference type="AlphaFoldDB" id="A0AAI9TD30"/>
<organism evidence="2 3">
    <name type="scientific">Penicillium thymicola</name>
    <dbReference type="NCBI Taxonomy" id="293382"/>
    <lineage>
        <taxon>Eukaryota</taxon>
        <taxon>Fungi</taxon>
        <taxon>Dikarya</taxon>
        <taxon>Ascomycota</taxon>
        <taxon>Pezizomycotina</taxon>
        <taxon>Eurotiomycetes</taxon>
        <taxon>Eurotiomycetidae</taxon>
        <taxon>Eurotiales</taxon>
        <taxon>Aspergillaceae</taxon>
        <taxon>Penicillium</taxon>
    </lineage>
</organism>
<reference evidence="2" key="1">
    <citation type="submission" date="2015-06" db="EMBL/GenBank/DDBJ databases">
        <authorList>
            <person name="Nguyen H."/>
        </authorList>
    </citation>
    <scope>NUCLEOTIDE SEQUENCE</scope>
    <source>
        <strain evidence="2">DAOM 180753</strain>
    </source>
</reference>
<accession>A0AAI9TD30</accession>
<evidence type="ECO:0000313" key="2">
    <source>
        <dbReference type="EMBL" id="KAJ9484838.1"/>
    </source>
</evidence>
<comment type="caution">
    <text evidence="2">The sequence shown here is derived from an EMBL/GenBank/DDBJ whole genome shotgun (WGS) entry which is preliminary data.</text>
</comment>
<gene>
    <name evidence="2" type="ORF">VN97_g8530</name>
</gene>
<name>A0AAI9TD30_PENTH</name>
<feature type="transmembrane region" description="Helical" evidence="1">
    <location>
        <begin position="50"/>
        <end position="71"/>
    </location>
</feature>
<protein>
    <submittedName>
        <fullName evidence="2">Uncharacterized protein</fullName>
    </submittedName>
</protein>
<dbReference type="Proteomes" id="UP001227192">
    <property type="component" value="Unassembled WGS sequence"/>
</dbReference>
<sequence>MSHAQPWKQRVRDYVRLFAFTSSMFQQLLFNPFSLTSDEATIKLNRRAGFGYFVFSLDVHFSFGLVFPLILTEMEASKVKLMTKVMVTPGIIGSTNLQLENNPIDTGYGNAMSLPHELRLDILDLAIPKQEWEERDPSAFLAHVFPGSIGDLSGFYFPLSQNIHSLLVNKQMRQDALPFAYRMIGFHWDDIDSFIKFAISISEIGRNNVESLELFWLSSSDSEFRPSPEDIDLRLPTLHVLRCVQLMKQFKRLRHLRLVFDDDLLSRTPCGFFKTDLGIRGLSSIQGIQLVEICDFDKEP</sequence>
<reference evidence="2" key="2">
    <citation type="journal article" date="2016" name="Fungal Biol.">
        <title>Ochratoxin A production by Penicillium thymicola.</title>
        <authorList>
            <person name="Nguyen H.D.T."/>
            <person name="McMullin D.R."/>
            <person name="Ponomareva E."/>
            <person name="Riley R."/>
            <person name="Pomraning K.R."/>
            <person name="Baker S.E."/>
            <person name="Seifert K.A."/>
        </authorList>
    </citation>
    <scope>NUCLEOTIDE SEQUENCE</scope>
    <source>
        <strain evidence="2">DAOM 180753</strain>
    </source>
</reference>
<dbReference type="EMBL" id="LACB01000308">
    <property type="protein sequence ID" value="KAJ9484838.1"/>
    <property type="molecule type" value="Genomic_DNA"/>
</dbReference>